<reference evidence="2" key="1">
    <citation type="submission" date="2022-12" db="EMBL/GenBank/DDBJ databases">
        <authorList>
            <person name="Petersen C."/>
        </authorList>
    </citation>
    <scope>NUCLEOTIDE SEQUENCE</scope>
    <source>
        <strain evidence="2">IBT 3081</strain>
    </source>
</reference>
<reference evidence="2" key="2">
    <citation type="journal article" date="2023" name="IMA Fungus">
        <title>Comparative genomic study of the Penicillium genus elucidates a diverse pangenome and 15 lateral gene transfer events.</title>
        <authorList>
            <person name="Petersen C."/>
            <person name="Sorensen T."/>
            <person name="Nielsen M.R."/>
            <person name="Sondergaard T.E."/>
            <person name="Sorensen J.L."/>
            <person name="Fitzpatrick D.A."/>
            <person name="Frisvad J.C."/>
            <person name="Nielsen K.L."/>
        </authorList>
    </citation>
    <scope>NUCLEOTIDE SEQUENCE</scope>
    <source>
        <strain evidence="2">IBT 3081</strain>
    </source>
</reference>
<name>A0A9W9RID0_9EURO</name>
<dbReference type="EMBL" id="JAPZBT010000004">
    <property type="protein sequence ID" value="KAJ5360847.1"/>
    <property type="molecule type" value="Genomic_DNA"/>
</dbReference>
<organism evidence="2 3">
    <name type="scientific">Penicillium concentricum</name>
    <dbReference type="NCBI Taxonomy" id="293559"/>
    <lineage>
        <taxon>Eukaryota</taxon>
        <taxon>Fungi</taxon>
        <taxon>Dikarya</taxon>
        <taxon>Ascomycota</taxon>
        <taxon>Pezizomycotina</taxon>
        <taxon>Eurotiomycetes</taxon>
        <taxon>Eurotiomycetidae</taxon>
        <taxon>Eurotiales</taxon>
        <taxon>Aspergillaceae</taxon>
        <taxon>Penicillium</taxon>
    </lineage>
</organism>
<evidence type="ECO:0000313" key="2">
    <source>
        <dbReference type="EMBL" id="KAJ5360847.1"/>
    </source>
</evidence>
<feature type="domain" description="RNase III" evidence="1">
    <location>
        <begin position="16"/>
        <end position="135"/>
    </location>
</feature>
<dbReference type="Gene3D" id="1.10.1520.10">
    <property type="entry name" value="Ribonuclease III domain"/>
    <property type="match status" value="1"/>
</dbReference>
<dbReference type="GO" id="GO:0004525">
    <property type="term" value="F:ribonuclease III activity"/>
    <property type="evidence" value="ECO:0007669"/>
    <property type="project" value="InterPro"/>
</dbReference>
<dbReference type="Proteomes" id="UP001147752">
    <property type="component" value="Unassembled WGS sequence"/>
</dbReference>
<dbReference type="GO" id="GO:0006396">
    <property type="term" value="P:RNA processing"/>
    <property type="evidence" value="ECO:0007669"/>
    <property type="project" value="InterPro"/>
</dbReference>
<accession>A0A9W9RID0</accession>
<dbReference type="AlphaFoldDB" id="A0A9W9RID0"/>
<dbReference type="SUPFAM" id="SSF69065">
    <property type="entry name" value="RNase III domain-like"/>
    <property type="match status" value="1"/>
</dbReference>
<keyword evidence="3" id="KW-1185">Reference proteome</keyword>
<dbReference type="Pfam" id="PF00636">
    <property type="entry name" value="Ribonuclease_3"/>
    <property type="match status" value="1"/>
</dbReference>
<comment type="caution">
    <text evidence="2">The sequence shown here is derived from an EMBL/GenBank/DDBJ whole genome shotgun (WGS) entry which is preliminary data.</text>
</comment>
<proteinExistence type="predicted"/>
<gene>
    <name evidence="2" type="ORF">N7517_010038</name>
</gene>
<evidence type="ECO:0000259" key="1">
    <source>
        <dbReference type="PROSITE" id="PS50142"/>
    </source>
</evidence>
<protein>
    <recommendedName>
        <fullName evidence="1">RNase III domain-containing protein</fullName>
    </recommendedName>
</protein>
<dbReference type="GeneID" id="81466944"/>
<dbReference type="CDD" id="cd00593">
    <property type="entry name" value="RIBOc"/>
    <property type="match status" value="1"/>
</dbReference>
<dbReference type="RefSeq" id="XP_056576333.1">
    <property type="nucleotide sequence ID" value="XM_056727761.1"/>
</dbReference>
<dbReference type="OrthoDB" id="67027at2759"/>
<dbReference type="InterPro" id="IPR000999">
    <property type="entry name" value="RNase_III_dom"/>
</dbReference>
<evidence type="ECO:0000313" key="3">
    <source>
        <dbReference type="Proteomes" id="UP001147752"/>
    </source>
</evidence>
<sequence length="154" mass="16978">MVIFMDLPSDQEIEVFENVVLQKVYHFTQRALIREALQGSAPFNAGGNKTLAMAGDALLDQSLIDQGRSRKKSPEEITNVLNTVASNKNLRDRAIAIGLDPFLIKNPGQWGVIAGKNVMADAMQAIIGAVYYDSNKNREDCERVMAVLGISWPE</sequence>
<dbReference type="InterPro" id="IPR036389">
    <property type="entry name" value="RNase_III_sf"/>
</dbReference>
<dbReference type="PROSITE" id="PS50142">
    <property type="entry name" value="RNASE_3_2"/>
    <property type="match status" value="1"/>
</dbReference>